<dbReference type="AlphaFoldDB" id="A0A8X6TC33"/>
<dbReference type="PANTHER" id="PTHR43615:SF1">
    <property type="entry name" value="PPDK_N DOMAIN-CONTAINING PROTEIN"/>
    <property type="match status" value="1"/>
</dbReference>
<feature type="signal peptide" evidence="2">
    <location>
        <begin position="1"/>
        <end position="16"/>
    </location>
</feature>
<dbReference type="Proteomes" id="UP000887013">
    <property type="component" value="Unassembled WGS sequence"/>
</dbReference>
<sequence length="765" mass="86475">MALILIILHFLHVAIPLTVKFTDDISHFGEISGGKGSSLGKLTQLSKEEESFIVPKGIIVTTAAYKEFLTPEILDAVKHLESIAHGKEAGDLKEACNKVSSIVEKTPLPNQICQNIAEDLKAIFDDDMKQHKFAVRSSATGEDTTAMSAAGQMDTFLGVQGIPEIFTSVKKCWASQFGYIAIEYKRRNGQLLNSPMAVVIQEMVASDVSGVLFTCDPVTNNPSIITITANYGLGETVVSGSVEPDTLKLRRKGKEEVEFESVIVGTKHQRIIMQEFGGTVTEDLDETSRKESCLSKDTAERLGKLALKIENFYKSSRDIEWGIFKGEIYILQSRPVTNIAPETDHEMKHEFDIPLRCEVEYFTVANVAEVMPGATSPLGIEVLTKYMNNFFRINARKMGLGRGKFDIEKYNLNGPTPFMNHMMLKVIDIIAINGVDSQMSKGFMISFFGRILEDPEMMSYGRERYKKLELPPFIKRMKFYLGLFTYDSNIENVKKRVDTYHLDFLKEKTAKETFKAILRTCSDFDDSALTHVDCMRNSSLWNMVMFSILRSAKGDLDIDVYGDFAKLLTTSSNVESANIPQAMQEVAEQIAEDINYEEFKSMSVEEAEKWLRTSTSPSGYKFRQFLERHGHRCLGEFDVRTITWEMDPKMLVKLLQNLVGVTKDNKTKEEESIGELISELQVPLGFISKCLLKFVLRQYRRGVRGREAGKSIMIKSLHHWRKGYLHLGKLMALEGYLPDKELIFSLTIDEIDDLLNTRSPSIISR</sequence>
<accession>A0A8X6TC33</accession>
<evidence type="ECO:0000256" key="2">
    <source>
        <dbReference type="SAM" id="SignalP"/>
    </source>
</evidence>
<dbReference type="Pfam" id="PF01326">
    <property type="entry name" value="PPDK_N"/>
    <property type="match status" value="1"/>
</dbReference>
<keyword evidence="2" id="KW-0732">Signal</keyword>
<feature type="chain" id="PRO_5036468174" evidence="2">
    <location>
        <begin position="17"/>
        <end position="765"/>
    </location>
</feature>
<evidence type="ECO:0000259" key="3">
    <source>
        <dbReference type="Pfam" id="PF01326"/>
    </source>
</evidence>
<dbReference type="InterPro" id="IPR002192">
    <property type="entry name" value="PPDK_AMP/ATP-bd"/>
</dbReference>
<organism evidence="4 5">
    <name type="scientific">Nephila pilipes</name>
    <name type="common">Giant wood spider</name>
    <name type="synonym">Nephila maculata</name>
    <dbReference type="NCBI Taxonomy" id="299642"/>
    <lineage>
        <taxon>Eukaryota</taxon>
        <taxon>Metazoa</taxon>
        <taxon>Ecdysozoa</taxon>
        <taxon>Arthropoda</taxon>
        <taxon>Chelicerata</taxon>
        <taxon>Arachnida</taxon>
        <taxon>Araneae</taxon>
        <taxon>Araneomorphae</taxon>
        <taxon>Entelegynae</taxon>
        <taxon>Araneoidea</taxon>
        <taxon>Nephilidae</taxon>
        <taxon>Nephila</taxon>
    </lineage>
</organism>
<dbReference type="InterPro" id="IPR013815">
    <property type="entry name" value="ATP_grasp_subdomain_1"/>
</dbReference>
<dbReference type="OrthoDB" id="6435135at2759"/>
<dbReference type="Gene3D" id="3.30.470.20">
    <property type="entry name" value="ATP-grasp fold, B domain"/>
    <property type="match status" value="1"/>
</dbReference>
<reference evidence="4" key="1">
    <citation type="submission" date="2020-08" db="EMBL/GenBank/DDBJ databases">
        <title>Multicomponent nature underlies the extraordinary mechanical properties of spider dragline silk.</title>
        <authorList>
            <person name="Kono N."/>
            <person name="Nakamura H."/>
            <person name="Mori M."/>
            <person name="Yoshida Y."/>
            <person name="Ohtoshi R."/>
            <person name="Malay A.D."/>
            <person name="Moran D.A.P."/>
            <person name="Tomita M."/>
            <person name="Numata K."/>
            <person name="Arakawa K."/>
        </authorList>
    </citation>
    <scope>NUCLEOTIDE SEQUENCE</scope>
</reference>
<evidence type="ECO:0000313" key="4">
    <source>
        <dbReference type="EMBL" id="GFS94222.1"/>
    </source>
</evidence>
<dbReference type="GO" id="GO:0016301">
    <property type="term" value="F:kinase activity"/>
    <property type="evidence" value="ECO:0007669"/>
    <property type="project" value="InterPro"/>
</dbReference>
<feature type="domain" description="Pyruvate phosphate dikinase AMP/ATP-binding" evidence="3">
    <location>
        <begin position="32"/>
        <end position="350"/>
    </location>
</feature>
<keyword evidence="5" id="KW-1185">Reference proteome</keyword>
<comment type="caution">
    <text evidence="4">The sequence shown here is derived from an EMBL/GenBank/DDBJ whole genome shotgun (WGS) entry which is preliminary data.</text>
</comment>
<dbReference type="GO" id="GO:0005524">
    <property type="term" value="F:ATP binding"/>
    <property type="evidence" value="ECO:0007669"/>
    <property type="project" value="InterPro"/>
</dbReference>
<dbReference type="SUPFAM" id="SSF56059">
    <property type="entry name" value="Glutathione synthetase ATP-binding domain-like"/>
    <property type="match status" value="1"/>
</dbReference>
<name>A0A8X6TC33_NEPPI</name>
<dbReference type="Gene3D" id="3.30.1490.20">
    <property type="entry name" value="ATP-grasp fold, A domain"/>
    <property type="match status" value="1"/>
</dbReference>
<comment type="similarity">
    <text evidence="1">Belongs to the PEP-utilizing enzyme family.</text>
</comment>
<evidence type="ECO:0000256" key="1">
    <source>
        <dbReference type="ARBA" id="ARBA00007837"/>
    </source>
</evidence>
<evidence type="ECO:0000313" key="5">
    <source>
        <dbReference type="Proteomes" id="UP000887013"/>
    </source>
</evidence>
<gene>
    <name evidence="4" type="primary">ppsA</name>
    <name evidence="4" type="ORF">NPIL_561791</name>
</gene>
<protein>
    <submittedName>
        <fullName evidence="4">Probable phosphoenolpyruvate synthase</fullName>
    </submittedName>
</protein>
<dbReference type="PANTHER" id="PTHR43615">
    <property type="entry name" value="PHOSPHOENOLPYRUVATE SYNTHASE-RELATED"/>
    <property type="match status" value="1"/>
</dbReference>
<dbReference type="InterPro" id="IPR051549">
    <property type="entry name" value="PEP_Utilizing_Enz"/>
</dbReference>
<proteinExistence type="inferred from homology"/>
<dbReference type="EMBL" id="BMAW01054051">
    <property type="protein sequence ID" value="GFS94222.1"/>
    <property type="molecule type" value="Genomic_DNA"/>
</dbReference>